<evidence type="ECO:0000313" key="2">
    <source>
        <dbReference type="Proteomes" id="UP000054359"/>
    </source>
</evidence>
<dbReference type="AlphaFoldDB" id="A0A087T955"/>
<name>A0A087T955_STEMI</name>
<dbReference type="EMBL" id="KK114066">
    <property type="protein sequence ID" value="KFM61644.1"/>
    <property type="molecule type" value="Genomic_DNA"/>
</dbReference>
<proteinExistence type="predicted"/>
<accession>A0A087T955</accession>
<dbReference type="OrthoDB" id="8930856at2759"/>
<sequence>MKKRSSIMGRRELFYRFGDKEKEAIACFDFLEELPTSSIETLNRRVATPPDEAQPVQRLTAPPSDLGLKCREPSKERISFLSPTVDDTTKMACTGDQASKVPDVSKSPFSSYSARRLRLPNLWNQPLSHNMSSSTLNSQDYELLDHISLSDSCAESYSSTPDSYEDAS</sequence>
<feature type="non-terminal residue" evidence="1">
    <location>
        <position position="168"/>
    </location>
</feature>
<organism evidence="1 2">
    <name type="scientific">Stegodyphus mimosarum</name>
    <name type="common">African social velvet spider</name>
    <dbReference type="NCBI Taxonomy" id="407821"/>
    <lineage>
        <taxon>Eukaryota</taxon>
        <taxon>Metazoa</taxon>
        <taxon>Ecdysozoa</taxon>
        <taxon>Arthropoda</taxon>
        <taxon>Chelicerata</taxon>
        <taxon>Arachnida</taxon>
        <taxon>Araneae</taxon>
        <taxon>Araneomorphae</taxon>
        <taxon>Entelegynae</taxon>
        <taxon>Eresoidea</taxon>
        <taxon>Eresidae</taxon>
        <taxon>Stegodyphus</taxon>
    </lineage>
</organism>
<keyword evidence="2" id="KW-1185">Reference proteome</keyword>
<protein>
    <submittedName>
        <fullName evidence="1">Uncharacterized protein</fullName>
    </submittedName>
</protein>
<evidence type="ECO:0000313" key="1">
    <source>
        <dbReference type="EMBL" id="KFM61644.1"/>
    </source>
</evidence>
<reference evidence="1 2" key="1">
    <citation type="submission" date="2013-11" db="EMBL/GenBank/DDBJ databases">
        <title>Genome sequencing of Stegodyphus mimosarum.</title>
        <authorList>
            <person name="Bechsgaard J."/>
        </authorList>
    </citation>
    <scope>NUCLEOTIDE SEQUENCE [LARGE SCALE GENOMIC DNA]</scope>
</reference>
<gene>
    <name evidence="1" type="ORF">X975_10064</name>
</gene>
<dbReference type="Proteomes" id="UP000054359">
    <property type="component" value="Unassembled WGS sequence"/>
</dbReference>